<comment type="similarity">
    <text evidence="2">Belongs to the paxM FAD-dependent monooxygenase family.</text>
</comment>
<name>A0ABR3WJ62_9PEZI</name>
<dbReference type="PANTHER" id="PTHR13789:SF315">
    <property type="entry name" value="FAD-DEPENDENT MONOOXYGENASE MDPD"/>
    <property type="match status" value="1"/>
</dbReference>
<evidence type="ECO:0000313" key="8">
    <source>
        <dbReference type="EMBL" id="KAL1863020.1"/>
    </source>
</evidence>
<dbReference type="SUPFAM" id="SSF51905">
    <property type="entry name" value="FAD/NAD(P)-binding domain"/>
    <property type="match status" value="1"/>
</dbReference>
<evidence type="ECO:0000256" key="5">
    <source>
        <dbReference type="ARBA" id="ARBA00023002"/>
    </source>
</evidence>
<reference evidence="8 9" key="1">
    <citation type="journal article" date="2024" name="IMA Fungus">
        <title>IMA Genome - F19 : A genome assembly and annotation guide to empower mycologists, including annotated draft genome sequences of Ceratocystis pirilliformis, Diaporthe australafricana, Fusarium ophioides, Paecilomyces lecythidis, and Sporothrix stenoceras.</title>
        <authorList>
            <person name="Aylward J."/>
            <person name="Wilson A.M."/>
            <person name="Visagie C.M."/>
            <person name="Spraker J."/>
            <person name="Barnes I."/>
            <person name="Buitendag C."/>
            <person name="Ceriani C."/>
            <person name="Del Mar Angel L."/>
            <person name="du Plessis D."/>
            <person name="Fuchs T."/>
            <person name="Gasser K."/>
            <person name="Kramer D."/>
            <person name="Li W."/>
            <person name="Munsamy K."/>
            <person name="Piso A."/>
            <person name="Price J.L."/>
            <person name="Sonnekus B."/>
            <person name="Thomas C."/>
            <person name="van der Nest A."/>
            <person name="van Dijk A."/>
            <person name="van Heerden A."/>
            <person name="van Vuuren N."/>
            <person name="Yilmaz N."/>
            <person name="Duong T.A."/>
            <person name="van der Merwe N.A."/>
            <person name="Wingfield M.J."/>
            <person name="Wingfield B.D."/>
        </authorList>
    </citation>
    <scope>NUCLEOTIDE SEQUENCE [LARGE SCALE GENOMIC DNA]</scope>
    <source>
        <strain evidence="8 9">CMW 18300</strain>
    </source>
</reference>
<evidence type="ECO:0000256" key="2">
    <source>
        <dbReference type="ARBA" id="ARBA00007992"/>
    </source>
</evidence>
<dbReference type="PRINTS" id="PR00420">
    <property type="entry name" value="RNGMNOXGNASE"/>
</dbReference>
<organism evidence="8 9">
    <name type="scientific">Diaporthe australafricana</name>
    <dbReference type="NCBI Taxonomy" id="127596"/>
    <lineage>
        <taxon>Eukaryota</taxon>
        <taxon>Fungi</taxon>
        <taxon>Dikarya</taxon>
        <taxon>Ascomycota</taxon>
        <taxon>Pezizomycotina</taxon>
        <taxon>Sordariomycetes</taxon>
        <taxon>Sordariomycetidae</taxon>
        <taxon>Diaporthales</taxon>
        <taxon>Diaporthaceae</taxon>
        <taxon>Diaporthe</taxon>
    </lineage>
</organism>
<dbReference type="Proteomes" id="UP001583177">
    <property type="component" value="Unassembled WGS sequence"/>
</dbReference>
<dbReference type="Pfam" id="PF01494">
    <property type="entry name" value="FAD_binding_3"/>
    <property type="match status" value="1"/>
</dbReference>
<gene>
    <name evidence="8" type="ORF">Daus18300_008176</name>
</gene>
<protein>
    <recommendedName>
        <fullName evidence="7">FAD-binding domain-containing protein</fullName>
    </recommendedName>
</protein>
<accession>A0ABR3WJ62</accession>
<keyword evidence="6" id="KW-0503">Monooxygenase</keyword>
<dbReference type="PANTHER" id="PTHR13789">
    <property type="entry name" value="MONOOXYGENASE"/>
    <property type="match status" value="1"/>
</dbReference>
<sequence>MAFFKDITISLKPDAQSEVHRHPLTGISVLIVGAGPAGLYTALECWRKGHNPRVIDRVPSPSTAGDSFMIGPSAQQHVEKHWPALYAAGLKTAADPRISFHKVTGEKIADAQAFAMGKKGEVNLNDDGEPAPDRSYRASRPKFTAALLEQALALGIDVTYGQRAVDYFEDETRAGVVLEDGSKIEADVVVAADGLGTKSHKLINGHDIRAISSKHSIFRTAYSIDRVTMDPELDEKFPLRDDGGSCLQVWTADDLQIMVLRTSDHMEWQIVHNDIEGKSQESWSNKVSSEYVVDFLKENFPDVPEYLHRLIKTAPQDAIVDWQMLWRNPQPTWTSPLGRVVQIGDSAHTFVPSSANGAVQAIEDAISLATCLELGGFINQTNFLKPESRNKEGSGSIIPKPQYGRWIWAHNPERYAYENYGKALRSLVDGTPFQNTNIPPGYQYKPWTLDELYERIDRGEKLEFEGDWS</sequence>
<keyword evidence="5" id="KW-0560">Oxidoreductase</keyword>
<proteinExistence type="inferred from homology"/>
<dbReference type="InterPro" id="IPR002938">
    <property type="entry name" value="FAD-bd"/>
</dbReference>
<keyword evidence="4" id="KW-0274">FAD</keyword>
<comment type="cofactor">
    <cofactor evidence="1">
        <name>FAD</name>
        <dbReference type="ChEBI" id="CHEBI:57692"/>
    </cofactor>
</comment>
<evidence type="ECO:0000313" key="9">
    <source>
        <dbReference type="Proteomes" id="UP001583177"/>
    </source>
</evidence>
<comment type="caution">
    <text evidence="8">The sequence shown here is derived from an EMBL/GenBank/DDBJ whole genome shotgun (WGS) entry which is preliminary data.</text>
</comment>
<keyword evidence="3" id="KW-0285">Flavoprotein</keyword>
<evidence type="ECO:0000256" key="1">
    <source>
        <dbReference type="ARBA" id="ARBA00001974"/>
    </source>
</evidence>
<feature type="domain" description="FAD-binding" evidence="7">
    <location>
        <begin position="28"/>
        <end position="372"/>
    </location>
</feature>
<evidence type="ECO:0000259" key="7">
    <source>
        <dbReference type="Pfam" id="PF01494"/>
    </source>
</evidence>
<dbReference type="InterPro" id="IPR036188">
    <property type="entry name" value="FAD/NAD-bd_sf"/>
</dbReference>
<keyword evidence="9" id="KW-1185">Reference proteome</keyword>
<evidence type="ECO:0000256" key="3">
    <source>
        <dbReference type="ARBA" id="ARBA00022630"/>
    </source>
</evidence>
<dbReference type="EMBL" id="JAWRVE010000075">
    <property type="protein sequence ID" value="KAL1863020.1"/>
    <property type="molecule type" value="Genomic_DNA"/>
</dbReference>
<dbReference type="InterPro" id="IPR050493">
    <property type="entry name" value="FAD-dep_Monooxygenase_BioMet"/>
</dbReference>
<evidence type="ECO:0000256" key="4">
    <source>
        <dbReference type="ARBA" id="ARBA00022827"/>
    </source>
</evidence>
<dbReference type="Gene3D" id="3.50.50.60">
    <property type="entry name" value="FAD/NAD(P)-binding domain"/>
    <property type="match status" value="1"/>
</dbReference>
<evidence type="ECO:0000256" key="6">
    <source>
        <dbReference type="ARBA" id="ARBA00023033"/>
    </source>
</evidence>